<reference evidence="2 3" key="1">
    <citation type="journal article" date="2011" name="Microb. Cell Fact.">
        <title>Genomic analysis reveals Lactobacillus sanfranciscensis as stable element in traditional sourdoughs.</title>
        <authorList>
            <person name="Vogel R.F."/>
            <person name="Pavlovic M."/>
            <person name="Ehrmann M.A."/>
            <person name="Wiezer A."/>
            <person name="Liesegang H."/>
            <person name="Offschanka S."/>
            <person name="Voget S."/>
            <person name="Angelov A."/>
            <person name="Bocker G."/>
            <person name="Liebl W."/>
        </authorList>
    </citation>
    <scope>NUCLEOTIDE SEQUENCE [LARGE SCALE GENOMIC DNA]</scope>
    <source>
        <strain evidence="2 3">TMW 1.1304</strain>
    </source>
</reference>
<accession>G2KTZ3</accession>
<gene>
    <name evidence="2" type="ordered locus">LSA_03560</name>
</gene>
<evidence type="ECO:0000313" key="2">
    <source>
        <dbReference type="EMBL" id="AEN98808.1"/>
    </source>
</evidence>
<name>G2KTZ3_FRUST</name>
<dbReference type="RefSeq" id="WP_014081669.1">
    <property type="nucleotide sequence ID" value="NC_015978.1"/>
</dbReference>
<dbReference type="STRING" id="714313.LSA_03560"/>
<dbReference type="Proteomes" id="UP000001285">
    <property type="component" value="Chromosome"/>
</dbReference>
<proteinExistence type="predicted"/>
<dbReference type="PROSITE" id="PS00092">
    <property type="entry name" value="N6_MTASE"/>
    <property type="match status" value="1"/>
</dbReference>
<dbReference type="HOGENOM" id="CLU_3291713_0_0_9"/>
<dbReference type="OrthoDB" id="9814572at2"/>
<dbReference type="GO" id="GO:0009007">
    <property type="term" value="F:site-specific DNA-methyltransferase (adenine-specific) activity"/>
    <property type="evidence" value="ECO:0007669"/>
    <property type="project" value="UniProtKB-EC"/>
</dbReference>
<dbReference type="GO" id="GO:0003676">
    <property type="term" value="F:nucleic acid binding"/>
    <property type="evidence" value="ECO:0007669"/>
    <property type="project" value="InterPro"/>
</dbReference>
<dbReference type="EMBL" id="CP002461">
    <property type="protein sequence ID" value="AEN98808.1"/>
    <property type="molecule type" value="Genomic_DNA"/>
</dbReference>
<dbReference type="KEGG" id="lsn:LSA_03560"/>
<sequence>MKFDVIVGNPPYQGDAKQQIYTDFYLSIIGENTPTSTSGG</sequence>
<dbReference type="Pfam" id="PF07669">
    <property type="entry name" value="Eco57I"/>
    <property type="match status" value="1"/>
</dbReference>
<keyword evidence="3" id="KW-1185">Reference proteome</keyword>
<organism evidence="2 3">
    <name type="scientific">Fructilactobacillus sanfranciscensis (strain TMW 1.1304)</name>
    <name type="common">Lactobacillus sanfranciscensis</name>
    <dbReference type="NCBI Taxonomy" id="714313"/>
    <lineage>
        <taxon>Bacteria</taxon>
        <taxon>Bacillati</taxon>
        <taxon>Bacillota</taxon>
        <taxon>Bacilli</taxon>
        <taxon>Lactobacillales</taxon>
        <taxon>Lactobacillaceae</taxon>
        <taxon>Fructilactobacillus</taxon>
    </lineage>
</organism>
<dbReference type="GO" id="GO:0006304">
    <property type="term" value="P:DNA modification"/>
    <property type="evidence" value="ECO:0007669"/>
    <property type="project" value="InterPro"/>
</dbReference>
<dbReference type="GO" id="GO:0032259">
    <property type="term" value="P:methylation"/>
    <property type="evidence" value="ECO:0007669"/>
    <property type="project" value="InterPro"/>
</dbReference>
<dbReference type="InterPro" id="IPR002052">
    <property type="entry name" value="DNA_methylase_N6_adenine_CS"/>
</dbReference>
<dbReference type="AlphaFoldDB" id="G2KTZ3"/>
<protein>
    <recommendedName>
        <fullName evidence="1">Type II methyltransferase M.TaqI-like domain-containing protein</fullName>
    </recommendedName>
</protein>
<dbReference type="InterPro" id="IPR011639">
    <property type="entry name" value="MethylTrfase_TaqI-like_dom"/>
</dbReference>
<feature type="domain" description="Type II methyltransferase M.TaqI-like" evidence="1">
    <location>
        <begin position="1"/>
        <end position="21"/>
    </location>
</feature>
<evidence type="ECO:0000259" key="1">
    <source>
        <dbReference type="Pfam" id="PF07669"/>
    </source>
</evidence>
<evidence type="ECO:0000313" key="3">
    <source>
        <dbReference type="Proteomes" id="UP000001285"/>
    </source>
</evidence>